<sequence length="214" mass="24719">RRATTAGLLQVKQSLRRLNGSTPTEDQIWRATRNRDISRNVQNFLWKGIHGAHKVGAYFRGMPEPWASYEKCPSCGVEESMEHIILSCADSSQNVIWELAEEFLEDRIQWSKPEIGTIWGCALAKPKNNWGQIDPGAEHAYRIVVSESAFLAWKVRCEKRIEHEDEPDWAPSPAEVKRRWYDVINKSIANDRLLTNKRRYGRQAIRSGTVLETW</sequence>
<name>J0LIR1_AURST</name>
<evidence type="ECO:0008006" key="3">
    <source>
        <dbReference type="Google" id="ProtNLM"/>
    </source>
</evidence>
<feature type="non-terminal residue" evidence="1">
    <location>
        <position position="214"/>
    </location>
</feature>
<dbReference type="KEGG" id="adl:AURDEDRAFT_24442"/>
<dbReference type="OrthoDB" id="1107864at2759"/>
<keyword evidence="2" id="KW-1185">Reference proteome</keyword>
<organism evidence="1 2">
    <name type="scientific">Auricularia subglabra (strain TFB-10046 / SS5)</name>
    <name type="common">White-rot fungus</name>
    <name type="synonym">Auricularia delicata (strain TFB10046)</name>
    <dbReference type="NCBI Taxonomy" id="717982"/>
    <lineage>
        <taxon>Eukaryota</taxon>
        <taxon>Fungi</taxon>
        <taxon>Dikarya</taxon>
        <taxon>Basidiomycota</taxon>
        <taxon>Agaricomycotina</taxon>
        <taxon>Agaricomycetes</taxon>
        <taxon>Auriculariales</taxon>
        <taxon>Auriculariaceae</taxon>
        <taxon>Auricularia</taxon>
    </lineage>
</organism>
<dbReference type="AlphaFoldDB" id="J0LIR1"/>
<dbReference type="Proteomes" id="UP000006514">
    <property type="component" value="Unassembled WGS sequence"/>
</dbReference>
<reference evidence="2" key="1">
    <citation type="journal article" date="2012" name="Science">
        <title>The Paleozoic origin of enzymatic lignin decomposition reconstructed from 31 fungal genomes.</title>
        <authorList>
            <person name="Floudas D."/>
            <person name="Binder M."/>
            <person name="Riley R."/>
            <person name="Barry K."/>
            <person name="Blanchette R.A."/>
            <person name="Henrissat B."/>
            <person name="Martinez A.T."/>
            <person name="Otillar R."/>
            <person name="Spatafora J.W."/>
            <person name="Yadav J.S."/>
            <person name="Aerts A."/>
            <person name="Benoit I."/>
            <person name="Boyd A."/>
            <person name="Carlson A."/>
            <person name="Copeland A."/>
            <person name="Coutinho P.M."/>
            <person name="de Vries R.P."/>
            <person name="Ferreira P."/>
            <person name="Findley K."/>
            <person name="Foster B."/>
            <person name="Gaskell J."/>
            <person name="Glotzer D."/>
            <person name="Gorecki P."/>
            <person name="Heitman J."/>
            <person name="Hesse C."/>
            <person name="Hori C."/>
            <person name="Igarashi K."/>
            <person name="Jurgens J.A."/>
            <person name="Kallen N."/>
            <person name="Kersten P."/>
            <person name="Kohler A."/>
            <person name="Kuees U."/>
            <person name="Kumar T.K.A."/>
            <person name="Kuo A."/>
            <person name="LaButti K."/>
            <person name="Larrondo L.F."/>
            <person name="Lindquist E."/>
            <person name="Ling A."/>
            <person name="Lombard V."/>
            <person name="Lucas S."/>
            <person name="Lundell T."/>
            <person name="Martin R."/>
            <person name="McLaughlin D.J."/>
            <person name="Morgenstern I."/>
            <person name="Morin E."/>
            <person name="Murat C."/>
            <person name="Nagy L.G."/>
            <person name="Nolan M."/>
            <person name="Ohm R.A."/>
            <person name="Patyshakuliyeva A."/>
            <person name="Rokas A."/>
            <person name="Ruiz-Duenas F.J."/>
            <person name="Sabat G."/>
            <person name="Salamov A."/>
            <person name="Samejima M."/>
            <person name="Schmutz J."/>
            <person name="Slot J.C."/>
            <person name="St John F."/>
            <person name="Stenlid J."/>
            <person name="Sun H."/>
            <person name="Sun S."/>
            <person name="Syed K."/>
            <person name="Tsang A."/>
            <person name="Wiebenga A."/>
            <person name="Young D."/>
            <person name="Pisabarro A."/>
            <person name="Eastwood D.C."/>
            <person name="Martin F."/>
            <person name="Cullen D."/>
            <person name="Grigoriev I.V."/>
            <person name="Hibbett D.S."/>
        </authorList>
    </citation>
    <scope>NUCLEOTIDE SEQUENCE [LARGE SCALE GENOMIC DNA]</scope>
    <source>
        <strain evidence="2">TFB10046</strain>
    </source>
</reference>
<evidence type="ECO:0000313" key="1">
    <source>
        <dbReference type="EMBL" id="EJD39122.1"/>
    </source>
</evidence>
<accession>J0LIR1</accession>
<dbReference type="InParanoid" id="J0LIR1"/>
<feature type="non-terminal residue" evidence="1">
    <location>
        <position position="1"/>
    </location>
</feature>
<protein>
    <recommendedName>
        <fullName evidence="3">Reverse transcriptase zinc-binding domain-containing protein</fullName>
    </recommendedName>
</protein>
<dbReference type="EMBL" id="JH687817">
    <property type="protein sequence ID" value="EJD39122.1"/>
    <property type="molecule type" value="Genomic_DNA"/>
</dbReference>
<proteinExistence type="predicted"/>
<evidence type="ECO:0000313" key="2">
    <source>
        <dbReference type="Proteomes" id="UP000006514"/>
    </source>
</evidence>
<gene>
    <name evidence="1" type="ORF">AURDEDRAFT_24442</name>
</gene>
<dbReference type="eggNOG" id="KOG3752">
    <property type="taxonomic scope" value="Eukaryota"/>
</dbReference>